<dbReference type="InterPro" id="IPR029151">
    <property type="entry name" value="Sensor-like_sf"/>
</dbReference>
<accession>A0ABM1BY40</accession>
<sequence length="514" mass="57702">MDMHCLIFLISDGEPQNLPKDFIESQNGEMGNKVVFYSCGVGVVSNESRNTLGSLANQTFINSTLGERRSGELLVFTDYDQVVTKLVQIFRYPKNINPQWSLPYVDNLGAGIVMTVSVPLLVNGSFQGVVALDVFMETLFQGVSFSQLADTSYAFLIDVEGRTLSHPLLPKPRTVDQGQLFVDISDLETDKAVESIIQSMKHGGNGSKQVNATRVIAHGHVESEGVTNISMASSYYWTAVEGSQYSVCIVSTERDTKLRLEDNISLDSFLYHRIDKYIPDNMQICQHFGIRAVKSNSAVQFSSTSWEDPLDHKKQVETKKSIEDLTKYMLTGDNKPLNNGFILKDDVRDEVIITAMVEKFWTNHSSYSDILVWRSVATRNLIRFYPAGSITGDFDSTKRPWFQRALTARDKLVLSPPYLDSWASNQVILTLSKAIFKGRKEKSHSPSGPVAAVMECDFRIQYFGEKLKTFFPECSDGDCFIMQTSGFLVWHPAFEKKIHSFNHSGIPSNHVIVV</sequence>
<dbReference type="SUPFAM" id="SSF103190">
    <property type="entry name" value="Sensory domain-like"/>
    <property type="match status" value="1"/>
</dbReference>
<dbReference type="PANTHER" id="PTHR10166">
    <property type="entry name" value="VOLTAGE-DEPENDENT CALCIUM CHANNEL SUBUNIT ALPHA-2/DELTA-RELATED"/>
    <property type="match status" value="1"/>
</dbReference>
<reference evidence="2" key="1">
    <citation type="submission" date="2025-08" db="UniProtKB">
        <authorList>
            <consortium name="RefSeq"/>
        </authorList>
    </citation>
    <scope>IDENTIFICATION</scope>
    <source>
        <tissue evidence="2">Muscle</tissue>
    </source>
</reference>
<name>A0ABM1BY40_LIMPO</name>
<dbReference type="RefSeq" id="XP_013790882.2">
    <property type="nucleotide sequence ID" value="XM_013935428.2"/>
</dbReference>
<dbReference type="InterPro" id="IPR051173">
    <property type="entry name" value="Ca_channel_alpha-2/delta"/>
</dbReference>
<dbReference type="Proteomes" id="UP000694941">
    <property type="component" value="Unplaced"/>
</dbReference>
<feature type="non-terminal residue" evidence="2">
    <location>
        <position position="514"/>
    </location>
</feature>
<dbReference type="PANTHER" id="PTHR10166:SF66">
    <property type="entry name" value="VWFA AND CACHE DOMAIN-CONTAINING PROTEIN CG16868"/>
    <property type="match status" value="1"/>
</dbReference>
<proteinExistence type="predicted"/>
<gene>
    <name evidence="2" type="primary">LOC106474735</name>
</gene>
<protein>
    <submittedName>
        <fullName evidence="2">VWFA and cache domain-containing protein 1-like</fullName>
    </submittedName>
</protein>
<evidence type="ECO:0000313" key="1">
    <source>
        <dbReference type="Proteomes" id="UP000694941"/>
    </source>
</evidence>
<evidence type="ECO:0000313" key="2">
    <source>
        <dbReference type="RefSeq" id="XP_013790882.2"/>
    </source>
</evidence>
<dbReference type="GeneID" id="106474735"/>
<organism evidence="1 2">
    <name type="scientific">Limulus polyphemus</name>
    <name type="common">Atlantic horseshoe crab</name>
    <dbReference type="NCBI Taxonomy" id="6850"/>
    <lineage>
        <taxon>Eukaryota</taxon>
        <taxon>Metazoa</taxon>
        <taxon>Ecdysozoa</taxon>
        <taxon>Arthropoda</taxon>
        <taxon>Chelicerata</taxon>
        <taxon>Merostomata</taxon>
        <taxon>Xiphosura</taxon>
        <taxon>Limulidae</taxon>
        <taxon>Limulus</taxon>
    </lineage>
</organism>
<keyword evidence="1" id="KW-1185">Reference proteome</keyword>
<dbReference type="Gene3D" id="3.30.450.20">
    <property type="entry name" value="PAS domain"/>
    <property type="match status" value="2"/>
</dbReference>